<gene>
    <name evidence="1" type="ORF">LLCLJKAH_00307</name>
</gene>
<accession>A0A7R8R618</accession>
<proteinExistence type="predicted"/>
<evidence type="ECO:0000313" key="1">
    <source>
        <dbReference type="EMBL" id="CAD5236296.1"/>
    </source>
</evidence>
<organism evidence="1 2">
    <name type="scientific">Klebsiella phage vB_KvM-Eowyn</name>
    <dbReference type="NCBI Taxonomy" id="2762819"/>
    <lineage>
        <taxon>Viruses</taxon>
        <taxon>Duplodnaviria</taxon>
        <taxon>Heunggongvirae</taxon>
        <taxon>Uroviricota</taxon>
        <taxon>Caudoviricetes</taxon>
        <taxon>Chimalliviridae</taxon>
        <taxon>Eowynvirus</taxon>
        <taxon>Eowynvirus eowyn</taxon>
    </lineage>
</organism>
<reference evidence="1 2" key="1">
    <citation type="submission" date="2020-09" db="EMBL/GenBank/DDBJ databases">
        <authorList>
            <person name="Jameson E."/>
        </authorList>
    </citation>
    <scope>NUCLEOTIDE SEQUENCE [LARGE SCALE GENOMIC DNA]</scope>
</reference>
<name>A0A7R8R618_9CAUD</name>
<protein>
    <recommendedName>
        <fullName evidence="3">Restriction alleviation protein, Lar family</fullName>
    </recommendedName>
</protein>
<sequence>MRTEKLLPCPFCGGEPEEDSGGVSEYYGHEHQDLWVTCLSCGAEVGCYTGSHAGADAPCSCHHDIRKIAYDKWNKRTGTTK</sequence>
<dbReference type="EMBL" id="LR881104">
    <property type="protein sequence ID" value="CAD5236296.1"/>
    <property type="molecule type" value="Genomic_DNA"/>
</dbReference>
<keyword evidence="2" id="KW-1185">Reference proteome</keyword>
<evidence type="ECO:0000313" key="2">
    <source>
        <dbReference type="Proteomes" id="UP000596247"/>
    </source>
</evidence>
<dbReference type="Pfam" id="PF14354">
    <property type="entry name" value="Lar_restr_allev"/>
    <property type="match status" value="1"/>
</dbReference>
<evidence type="ECO:0008006" key="3">
    <source>
        <dbReference type="Google" id="ProtNLM"/>
    </source>
</evidence>
<dbReference type="Proteomes" id="UP000596247">
    <property type="component" value="Chromosome"/>
</dbReference>